<dbReference type="EMBL" id="BPLR01002904">
    <property type="protein sequence ID" value="GIX79167.1"/>
    <property type="molecule type" value="Genomic_DNA"/>
</dbReference>
<evidence type="ECO:0000256" key="5">
    <source>
        <dbReference type="ARBA" id="ARBA00022787"/>
    </source>
</evidence>
<evidence type="ECO:0000256" key="4">
    <source>
        <dbReference type="ARBA" id="ARBA00022737"/>
    </source>
</evidence>
<sequence length="325" mass="36418">MADIEESSEIIETRFEWFQILGRLGVAAASYPLDYVKVLIQIGHEPFPPRPCRTLFGRPALSLPGALTYMKHIKKVNGFWGLYTGLGPRLTTNFLSLSTYLIACERLPNYCDEELLKKPESELTDEQKLLVNAHAMVKTSAARVIAIIISHPFHVITIRTIAQFVGKEEKYCGIFGSLAEIYCSEGISGFYRGIIPRIIGELLTIWAATTASVLINTYVIEEDSLKGYVQACMNYLASAIFYPFQVVTHVVIVNDCGLKAGLPSNMPIYNGWLDCWSHLSAIGQLKRGSSLLWRYYSGPYMSSGYESSGRRVLAQAFPYSLHYKK</sequence>
<organism evidence="11 12">
    <name type="scientific">Caerostris extrusa</name>
    <name type="common">Bark spider</name>
    <name type="synonym">Caerostris bankana</name>
    <dbReference type="NCBI Taxonomy" id="172846"/>
    <lineage>
        <taxon>Eukaryota</taxon>
        <taxon>Metazoa</taxon>
        <taxon>Ecdysozoa</taxon>
        <taxon>Arthropoda</taxon>
        <taxon>Chelicerata</taxon>
        <taxon>Arachnida</taxon>
        <taxon>Araneae</taxon>
        <taxon>Araneomorphae</taxon>
        <taxon>Entelegynae</taxon>
        <taxon>Araneoidea</taxon>
        <taxon>Araneidae</taxon>
        <taxon>Caerostris</taxon>
    </lineage>
</organism>
<accession>A0AAV4N6P3</accession>
<keyword evidence="3 9" id="KW-0812">Transmembrane</keyword>
<dbReference type="Proteomes" id="UP001054945">
    <property type="component" value="Unassembled WGS sequence"/>
</dbReference>
<evidence type="ECO:0000256" key="6">
    <source>
        <dbReference type="ARBA" id="ARBA00022989"/>
    </source>
</evidence>
<proteinExistence type="inferred from homology"/>
<dbReference type="Pfam" id="PF00153">
    <property type="entry name" value="Mito_carr"/>
    <property type="match status" value="2"/>
</dbReference>
<evidence type="ECO:0000313" key="12">
    <source>
        <dbReference type="Proteomes" id="UP001054945"/>
    </source>
</evidence>
<evidence type="ECO:0000256" key="8">
    <source>
        <dbReference type="ARBA" id="ARBA00023136"/>
    </source>
</evidence>
<dbReference type="Gene3D" id="1.50.40.10">
    <property type="entry name" value="Mitochondrial carrier domain"/>
    <property type="match status" value="1"/>
</dbReference>
<dbReference type="InterPro" id="IPR018108">
    <property type="entry name" value="MCP_transmembrane"/>
</dbReference>
<dbReference type="PANTHER" id="PTHR10780:SF18">
    <property type="entry name" value="LD43650P"/>
    <property type="match status" value="1"/>
</dbReference>
<keyword evidence="6" id="KW-1133">Transmembrane helix</keyword>
<evidence type="ECO:0000256" key="7">
    <source>
        <dbReference type="ARBA" id="ARBA00023128"/>
    </source>
</evidence>
<comment type="caution">
    <text evidence="11">The sequence shown here is derived from an EMBL/GenBank/DDBJ whole genome shotgun (WGS) entry which is preliminary data.</text>
</comment>
<comment type="similarity">
    <text evidence="2 10">Belongs to the mitochondrial carrier (TC 2.A.29) family.</text>
</comment>
<evidence type="ECO:0000256" key="1">
    <source>
        <dbReference type="ARBA" id="ARBA00004374"/>
    </source>
</evidence>
<keyword evidence="7" id="KW-0496">Mitochondrion</keyword>
<keyword evidence="8 9" id="KW-0472">Membrane</keyword>
<evidence type="ECO:0000256" key="10">
    <source>
        <dbReference type="RuleBase" id="RU000488"/>
    </source>
</evidence>
<name>A0AAV4N6P3_CAEEX</name>
<comment type="subcellular location">
    <subcellularLocation>
        <location evidence="1">Mitochondrion outer membrane</location>
        <topology evidence="1">Multi-pass membrane protein</topology>
    </subcellularLocation>
</comment>
<reference evidence="11 12" key="1">
    <citation type="submission" date="2021-06" db="EMBL/GenBank/DDBJ databases">
        <title>Caerostris extrusa draft genome.</title>
        <authorList>
            <person name="Kono N."/>
            <person name="Arakawa K."/>
        </authorList>
    </citation>
    <scope>NUCLEOTIDE SEQUENCE [LARGE SCALE GENOMIC DNA]</scope>
</reference>
<evidence type="ECO:0000256" key="3">
    <source>
        <dbReference type="ARBA" id="ARBA00022692"/>
    </source>
</evidence>
<evidence type="ECO:0000256" key="9">
    <source>
        <dbReference type="PROSITE-ProRule" id="PRU00282"/>
    </source>
</evidence>
<gene>
    <name evidence="11" type="primary">Mtch2</name>
    <name evidence="11" type="ORF">CEXT_365131</name>
</gene>
<feature type="repeat" description="Solcar" evidence="9">
    <location>
        <begin position="16"/>
        <end position="110"/>
    </location>
</feature>
<protein>
    <submittedName>
        <fullName evidence="11">Mitochondrial carrier homolog 2</fullName>
    </submittedName>
</protein>
<evidence type="ECO:0000313" key="11">
    <source>
        <dbReference type="EMBL" id="GIX79167.1"/>
    </source>
</evidence>
<keyword evidence="10" id="KW-0813">Transport</keyword>
<dbReference type="AlphaFoldDB" id="A0AAV4N6P3"/>
<dbReference type="GO" id="GO:0005741">
    <property type="term" value="C:mitochondrial outer membrane"/>
    <property type="evidence" value="ECO:0007669"/>
    <property type="project" value="UniProtKB-SubCell"/>
</dbReference>
<dbReference type="PANTHER" id="PTHR10780">
    <property type="entry name" value="MITOCHONDRIAL CARRIER HOMOLOG"/>
    <property type="match status" value="1"/>
</dbReference>
<evidence type="ECO:0000256" key="2">
    <source>
        <dbReference type="ARBA" id="ARBA00006375"/>
    </source>
</evidence>
<keyword evidence="5" id="KW-1000">Mitochondrion outer membrane</keyword>
<keyword evidence="4" id="KW-0677">Repeat</keyword>
<keyword evidence="12" id="KW-1185">Reference proteome</keyword>
<dbReference type="InterPro" id="IPR023395">
    <property type="entry name" value="MCP_dom_sf"/>
</dbReference>
<dbReference type="SUPFAM" id="SSF103506">
    <property type="entry name" value="Mitochondrial carrier"/>
    <property type="match status" value="1"/>
</dbReference>
<dbReference type="PROSITE" id="PS50920">
    <property type="entry name" value="SOLCAR"/>
    <property type="match status" value="2"/>
</dbReference>
<feature type="repeat" description="Solcar" evidence="9">
    <location>
        <begin position="130"/>
        <end position="218"/>
    </location>
</feature>